<evidence type="ECO:0000256" key="12">
    <source>
        <dbReference type="RuleBase" id="RU003934"/>
    </source>
</evidence>
<dbReference type="Gene3D" id="3.30.70.330">
    <property type="match status" value="1"/>
</dbReference>
<dbReference type="EMBL" id="BK063228">
    <property type="protein sequence ID" value="DBA09295.1"/>
    <property type="molecule type" value="Genomic_DNA"/>
</dbReference>
<keyword evidence="5 13" id="KW-0150">Chloroplast</keyword>
<accession>A0AA48SF71</accession>
<protein>
    <recommendedName>
        <fullName evidence="11">Large ribosomal subunit protein uL23c</fullName>
    </recommendedName>
</protein>
<dbReference type="GO" id="GO:0009507">
    <property type="term" value="C:chloroplast"/>
    <property type="evidence" value="ECO:0007669"/>
    <property type="project" value="UniProtKB-SubCell"/>
</dbReference>
<evidence type="ECO:0000313" key="13">
    <source>
        <dbReference type="EMBL" id="DBA09295.1"/>
    </source>
</evidence>
<dbReference type="GO" id="GO:1990904">
    <property type="term" value="C:ribonucleoprotein complex"/>
    <property type="evidence" value="ECO:0007669"/>
    <property type="project" value="UniProtKB-KW"/>
</dbReference>
<comment type="similarity">
    <text evidence="3 11 12">Belongs to the universal ribosomal protein uL23 family.</text>
</comment>
<keyword evidence="10 11" id="KW-0687">Ribonucleoprotein</keyword>
<name>A0AA48SF71_9MAGN</name>
<evidence type="ECO:0000256" key="2">
    <source>
        <dbReference type="ARBA" id="ARBA00004229"/>
    </source>
</evidence>
<dbReference type="HAMAP" id="MF_01369_B">
    <property type="entry name" value="Ribosomal_uL23_B"/>
    <property type="match status" value="1"/>
</dbReference>
<evidence type="ECO:0000256" key="5">
    <source>
        <dbReference type="ARBA" id="ARBA00022528"/>
    </source>
</evidence>
<evidence type="ECO:0000256" key="6">
    <source>
        <dbReference type="ARBA" id="ARBA00022640"/>
    </source>
</evidence>
<dbReference type="GO" id="GO:0003735">
    <property type="term" value="F:structural constituent of ribosome"/>
    <property type="evidence" value="ECO:0007669"/>
    <property type="project" value="InterPro"/>
</dbReference>
<evidence type="ECO:0000256" key="8">
    <source>
        <dbReference type="ARBA" id="ARBA00022884"/>
    </source>
</evidence>
<evidence type="ECO:0000256" key="10">
    <source>
        <dbReference type="ARBA" id="ARBA00023274"/>
    </source>
</evidence>
<keyword evidence="6 13" id="KW-0934">Plastid</keyword>
<keyword evidence="9 11" id="KW-0689">Ribosomal protein</keyword>
<dbReference type="SUPFAM" id="SSF54189">
    <property type="entry name" value="Ribosomal proteins S24e, L23 and L15e"/>
    <property type="match status" value="1"/>
</dbReference>
<keyword evidence="7 11" id="KW-0699">rRNA-binding</keyword>
<evidence type="ECO:0000256" key="3">
    <source>
        <dbReference type="ARBA" id="ARBA00006700"/>
    </source>
</evidence>
<evidence type="ECO:0000256" key="7">
    <source>
        <dbReference type="ARBA" id="ARBA00022730"/>
    </source>
</evidence>
<evidence type="ECO:0000256" key="11">
    <source>
        <dbReference type="HAMAP-Rule" id="MF_01369"/>
    </source>
</evidence>
<dbReference type="FunFam" id="3.30.70.330:FF:000002">
    <property type="entry name" value="50S ribosomal protein L23, chloroplastic"/>
    <property type="match status" value="1"/>
</dbReference>
<evidence type="ECO:0000256" key="1">
    <source>
        <dbReference type="ARBA" id="ARBA00002500"/>
    </source>
</evidence>
<organism evidence="13">
    <name type="scientific">Corydalis lupinoides</name>
    <dbReference type="NCBI Taxonomy" id="2831028"/>
    <lineage>
        <taxon>Eukaryota</taxon>
        <taxon>Viridiplantae</taxon>
        <taxon>Streptophyta</taxon>
        <taxon>Embryophyta</taxon>
        <taxon>Tracheophyta</taxon>
        <taxon>Spermatophyta</taxon>
        <taxon>Magnoliopsida</taxon>
        <taxon>Ranunculales</taxon>
        <taxon>Papaveraceae</taxon>
        <taxon>Fumarioideae</taxon>
        <taxon>Corydalis</taxon>
    </lineage>
</organism>
<dbReference type="GO" id="GO:0006412">
    <property type="term" value="P:translation"/>
    <property type="evidence" value="ECO:0007669"/>
    <property type="project" value="UniProtKB-UniRule"/>
</dbReference>
<dbReference type="GO" id="GO:0005840">
    <property type="term" value="C:ribosome"/>
    <property type="evidence" value="ECO:0007669"/>
    <property type="project" value="UniProtKB-KW"/>
</dbReference>
<dbReference type="PANTHER" id="PTHR11620">
    <property type="entry name" value="60S RIBOSOMAL PROTEIN L23A"/>
    <property type="match status" value="1"/>
</dbReference>
<dbReference type="AlphaFoldDB" id="A0AA48SF71"/>
<dbReference type="EMBL" id="BK063228">
    <property type="protein sequence ID" value="DBA09278.1"/>
    <property type="molecule type" value="Genomic_DNA"/>
</dbReference>
<keyword evidence="8 11" id="KW-0694">RNA-binding</keyword>
<geneLocation type="chloroplast" evidence="13"/>
<evidence type="ECO:0000256" key="4">
    <source>
        <dbReference type="ARBA" id="ARBA00011838"/>
    </source>
</evidence>
<dbReference type="InterPro" id="IPR012678">
    <property type="entry name" value="Ribosomal_uL23/eL15/eS24_sf"/>
</dbReference>
<dbReference type="GO" id="GO:0019843">
    <property type="term" value="F:rRNA binding"/>
    <property type="evidence" value="ECO:0007669"/>
    <property type="project" value="UniProtKB-UniRule"/>
</dbReference>
<dbReference type="InterPro" id="IPR001014">
    <property type="entry name" value="Ribosomal_uL23_CS"/>
</dbReference>
<gene>
    <name evidence="11 13" type="primary">rpl23</name>
</gene>
<comment type="function">
    <text evidence="1 11">Binds to 23S rRNA.</text>
</comment>
<dbReference type="InterPro" id="IPR013025">
    <property type="entry name" value="Ribosomal_uL23-like"/>
</dbReference>
<comment type="subcellular location">
    <subcellularLocation>
        <location evidence="2 11">Plastid</location>
        <location evidence="2 11">Chloroplast</location>
    </subcellularLocation>
</comment>
<dbReference type="PROSITE" id="PS00050">
    <property type="entry name" value="RIBOSOMAL_L23"/>
    <property type="match status" value="1"/>
</dbReference>
<proteinExistence type="inferred from homology"/>
<comment type="subunit">
    <text evidence="4 11">Part of the 50S ribosomal subunit.</text>
</comment>
<dbReference type="Pfam" id="PF00276">
    <property type="entry name" value="Ribosomal_L23"/>
    <property type="match status" value="1"/>
</dbReference>
<dbReference type="InterPro" id="IPR012677">
    <property type="entry name" value="Nucleotide-bd_a/b_plait_sf"/>
</dbReference>
<reference evidence="13" key="1">
    <citation type="journal article" date="2023" name="PLoS ONE">
        <title>Comparative analysis of the complete chloroplast genome of Papaveraceae to identify rearrangements within the Corydalis chloroplast genome.</title>
        <authorList>
            <person name="Kim S.-C."/>
            <person name="Ha Y.H."/>
            <person name="Park B.K."/>
            <person name="Jang J.E."/>
            <person name="Kang E.S."/>
            <person name="Kim Y.S."/>
            <person name="Kim T.H."/>
            <person name="Kim H.J."/>
        </authorList>
    </citation>
    <scope>NUCLEOTIDE SEQUENCE</scope>
</reference>
<evidence type="ECO:0000256" key="9">
    <source>
        <dbReference type="ARBA" id="ARBA00022980"/>
    </source>
</evidence>
<sequence>MARSKSNYALVTEKSVRLLVGKNQYTSNVETGLTRTQIKHWVELFFGVKVIAMNSHRLPGKGRRMGPIRGHTRHYKRMIITLQPGYSIPPLLQKEKSFNQNTE</sequence>